<evidence type="ECO:0000313" key="2">
    <source>
        <dbReference type="Proteomes" id="UP000887574"/>
    </source>
</evidence>
<reference evidence="3" key="1">
    <citation type="submission" date="2022-11" db="UniProtKB">
        <authorList>
            <consortium name="WormBaseParasite"/>
        </authorList>
    </citation>
    <scope>IDENTIFICATION</scope>
</reference>
<evidence type="ECO:0000313" key="3">
    <source>
        <dbReference type="WBParaSite" id="jg1337"/>
    </source>
</evidence>
<accession>A0A915CXK2</accession>
<proteinExistence type="predicted"/>
<organism evidence="2 3">
    <name type="scientific">Ditylenchus dipsaci</name>
    <dbReference type="NCBI Taxonomy" id="166011"/>
    <lineage>
        <taxon>Eukaryota</taxon>
        <taxon>Metazoa</taxon>
        <taxon>Ecdysozoa</taxon>
        <taxon>Nematoda</taxon>
        <taxon>Chromadorea</taxon>
        <taxon>Rhabditida</taxon>
        <taxon>Tylenchina</taxon>
        <taxon>Tylenchomorpha</taxon>
        <taxon>Sphaerularioidea</taxon>
        <taxon>Anguinidae</taxon>
        <taxon>Anguininae</taxon>
        <taxon>Ditylenchus</taxon>
    </lineage>
</organism>
<sequence length="71" mass="7870">MSPSRSSRPKVARSSRSPVSNERVIGASPARSSRRQVTISNTPSNVIRTTNRSVKQPARRPTKKDKCCRCC</sequence>
<feature type="compositionally biased region" description="Polar residues" evidence="1">
    <location>
        <begin position="35"/>
        <end position="54"/>
    </location>
</feature>
<feature type="region of interest" description="Disordered" evidence="1">
    <location>
        <begin position="1"/>
        <end position="64"/>
    </location>
</feature>
<evidence type="ECO:0000256" key="1">
    <source>
        <dbReference type="SAM" id="MobiDB-lite"/>
    </source>
</evidence>
<keyword evidence="2" id="KW-1185">Reference proteome</keyword>
<dbReference type="WBParaSite" id="jg1337">
    <property type="protein sequence ID" value="jg1337"/>
    <property type="gene ID" value="jg1337"/>
</dbReference>
<dbReference type="Proteomes" id="UP000887574">
    <property type="component" value="Unplaced"/>
</dbReference>
<dbReference type="AlphaFoldDB" id="A0A915CXK2"/>
<protein>
    <submittedName>
        <fullName evidence="3">Uncharacterized protein</fullName>
    </submittedName>
</protein>
<name>A0A915CXK2_9BILA</name>